<dbReference type="Gene3D" id="2.60.120.260">
    <property type="entry name" value="Galactose-binding domain-like"/>
    <property type="match status" value="1"/>
</dbReference>
<dbReference type="Proteomes" id="UP000549457">
    <property type="component" value="Unassembled WGS sequence"/>
</dbReference>
<organism evidence="1 2">
    <name type="scientific">Amaricoccus macauensis</name>
    <dbReference type="NCBI Taxonomy" id="57001"/>
    <lineage>
        <taxon>Bacteria</taxon>
        <taxon>Pseudomonadati</taxon>
        <taxon>Pseudomonadota</taxon>
        <taxon>Alphaproteobacteria</taxon>
        <taxon>Rhodobacterales</taxon>
        <taxon>Paracoccaceae</taxon>
        <taxon>Amaricoccus</taxon>
    </lineage>
</organism>
<keyword evidence="2" id="KW-1185">Reference proteome</keyword>
<name>A0A840STA9_9RHOB</name>
<comment type="caution">
    <text evidence="1">The sequence shown here is derived from an EMBL/GenBank/DDBJ whole genome shotgun (WGS) entry which is preliminary data.</text>
</comment>
<accession>A0A840STA9</accession>
<dbReference type="EMBL" id="JACHFM010000007">
    <property type="protein sequence ID" value="MBB5224414.1"/>
    <property type="molecule type" value="Genomic_DNA"/>
</dbReference>
<proteinExistence type="predicted"/>
<dbReference type="RefSeq" id="WP_184155075.1">
    <property type="nucleotide sequence ID" value="NZ_JACHFM010000007.1"/>
</dbReference>
<protein>
    <submittedName>
        <fullName evidence="1">Uncharacterized protein</fullName>
    </submittedName>
</protein>
<reference evidence="1 2" key="1">
    <citation type="submission" date="2020-08" db="EMBL/GenBank/DDBJ databases">
        <title>Genomic Encyclopedia of Type Strains, Phase IV (KMG-IV): sequencing the most valuable type-strain genomes for metagenomic binning, comparative biology and taxonomic classification.</title>
        <authorList>
            <person name="Goeker M."/>
        </authorList>
    </citation>
    <scope>NUCLEOTIDE SEQUENCE [LARGE SCALE GENOMIC DNA]</scope>
    <source>
        <strain evidence="1 2">DSM 101730</strain>
    </source>
</reference>
<evidence type="ECO:0000313" key="1">
    <source>
        <dbReference type="EMBL" id="MBB5224414.1"/>
    </source>
</evidence>
<gene>
    <name evidence="1" type="ORF">HNP73_004384</name>
</gene>
<dbReference type="AlphaFoldDB" id="A0A840STA9"/>
<evidence type="ECO:0000313" key="2">
    <source>
        <dbReference type="Proteomes" id="UP000549457"/>
    </source>
</evidence>
<sequence length="367" mass="38936">MAVTRKYGLVDGRVKVQIEDLLGTNPTGGWVYQAPGVGNRNAEGAHYYYKSQTAEGSLKTVPAEGRFSFSLDIKEAGTYSILLRAARDTNNPGDARNDIWIRVDGDTQSAMPEGTPTLTSGGEGFVKLKGAQTSWVNAHQFSTHTSGDKNPASTVVFGVGEHTITFAPRSIGYHIDSVQVIQTSRFEPGPAPEPEQPEPVTETISVAVRAGSDDFESQKAGPSQVLELGKIGGVAQSVGLRFQGIGLDGDADIKAAYFVFEATATSSGTARLAIEVQDATRPGTYSALKGPDARAYLDDEVIWNATAWQKGETYRSADISSLIEAVIADNGIDTLNALAFRVTGSGQRAAMAWEGAGAAPELVIEYV</sequence>